<protein>
    <submittedName>
        <fullName evidence="3">Uncharacterized protein</fullName>
    </submittedName>
</protein>
<sequence>MKYSLLGENGKIGNIKTWHWLQKILELRGDNAVQYDHNGTTITYPLLLPNAPIVEEETILHGIKATAAQLQEALEYLEDLADAEAERLIAQERQPLANERPPAKAPLPHQPDNTSSPSASNPSSRRSSNSSSSNGIFGPGIQTLKSNILLSINTQLDQAGPVLPSFLATLSTDVERLYHQCHDVAKTTVLLTEQEGRKKVQDAEKKIQDAEKKAAHLERHLAYMDSRLLLNILHDELLEVHQKLDHNICAVNLGDKDLKFEDCIRHAKLCASPAMKEIWERIVGDVDGEVVTTLWTRLSEHLHQLPQRKRLYLFNDKESDTELPYGYNTALLQRMAKKAGKDVILV</sequence>
<keyword evidence="1" id="KW-0175">Coiled coil</keyword>
<comment type="caution">
    <text evidence="3">The sequence shown here is derived from an EMBL/GenBank/DDBJ whole genome shotgun (WGS) entry which is preliminary data.</text>
</comment>
<evidence type="ECO:0000256" key="1">
    <source>
        <dbReference type="SAM" id="Coils"/>
    </source>
</evidence>
<organism evidence="3 4">
    <name type="scientific">Rhizophlyctis rosea</name>
    <dbReference type="NCBI Taxonomy" id="64517"/>
    <lineage>
        <taxon>Eukaryota</taxon>
        <taxon>Fungi</taxon>
        <taxon>Fungi incertae sedis</taxon>
        <taxon>Chytridiomycota</taxon>
        <taxon>Chytridiomycota incertae sedis</taxon>
        <taxon>Chytridiomycetes</taxon>
        <taxon>Rhizophlyctidales</taxon>
        <taxon>Rhizophlyctidaceae</taxon>
        <taxon>Rhizophlyctis</taxon>
    </lineage>
</organism>
<dbReference type="Proteomes" id="UP001212841">
    <property type="component" value="Unassembled WGS sequence"/>
</dbReference>
<proteinExistence type="predicted"/>
<feature type="coiled-coil region" evidence="1">
    <location>
        <begin position="193"/>
        <end position="220"/>
    </location>
</feature>
<dbReference type="AlphaFoldDB" id="A0AAD5X0C9"/>
<evidence type="ECO:0000313" key="3">
    <source>
        <dbReference type="EMBL" id="KAJ3039174.1"/>
    </source>
</evidence>
<name>A0AAD5X0C9_9FUNG</name>
<keyword evidence="4" id="KW-1185">Reference proteome</keyword>
<evidence type="ECO:0000313" key="4">
    <source>
        <dbReference type="Proteomes" id="UP001212841"/>
    </source>
</evidence>
<feature type="region of interest" description="Disordered" evidence="2">
    <location>
        <begin position="95"/>
        <end position="137"/>
    </location>
</feature>
<gene>
    <name evidence="3" type="ORF">HK097_002921</name>
</gene>
<dbReference type="EMBL" id="JADGJD010001660">
    <property type="protein sequence ID" value="KAJ3039174.1"/>
    <property type="molecule type" value="Genomic_DNA"/>
</dbReference>
<feature type="compositionally biased region" description="Low complexity" evidence="2">
    <location>
        <begin position="115"/>
        <end position="134"/>
    </location>
</feature>
<accession>A0AAD5X0C9</accession>
<evidence type="ECO:0000256" key="2">
    <source>
        <dbReference type="SAM" id="MobiDB-lite"/>
    </source>
</evidence>
<reference evidence="3" key="1">
    <citation type="submission" date="2020-05" db="EMBL/GenBank/DDBJ databases">
        <title>Phylogenomic resolution of chytrid fungi.</title>
        <authorList>
            <person name="Stajich J.E."/>
            <person name="Amses K."/>
            <person name="Simmons R."/>
            <person name="Seto K."/>
            <person name="Myers J."/>
            <person name="Bonds A."/>
            <person name="Quandt C.A."/>
            <person name="Barry K."/>
            <person name="Liu P."/>
            <person name="Grigoriev I."/>
            <person name="Longcore J.E."/>
            <person name="James T.Y."/>
        </authorList>
    </citation>
    <scope>NUCLEOTIDE SEQUENCE</scope>
    <source>
        <strain evidence="3">JEL0318</strain>
    </source>
</reference>